<reference evidence="1" key="2">
    <citation type="journal article" date="2021" name="PeerJ">
        <title>Extensive microbial diversity within the chicken gut microbiome revealed by metagenomics and culture.</title>
        <authorList>
            <person name="Gilroy R."/>
            <person name="Ravi A."/>
            <person name="Getino M."/>
            <person name="Pursley I."/>
            <person name="Horton D.L."/>
            <person name="Alikhan N.F."/>
            <person name="Baker D."/>
            <person name="Gharbi K."/>
            <person name="Hall N."/>
            <person name="Watson M."/>
            <person name="Adriaenssens E.M."/>
            <person name="Foster-Nyarko E."/>
            <person name="Jarju S."/>
            <person name="Secka A."/>
            <person name="Antonio M."/>
            <person name="Oren A."/>
            <person name="Chaudhuri R.R."/>
            <person name="La Ragione R."/>
            <person name="Hildebrand F."/>
            <person name="Pallen M.J."/>
        </authorList>
    </citation>
    <scope>NUCLEOTIDE SEQUENCE</scope>
    <source>
        <strain evidence="1">1370</strain>
    </source>
</reference>
<name>A0A9D1T435_9FIRM</name>
<reference evidence="1" key="1">
    <citation type="submission" date="2020-10" db="EMBL/GenBank/DDBJ databases">
        <authorList>
            <person name="Gilroy R."/>
        </authorList>
    </citation>
    <scope>NUCLEOTIDE SEQUENCE</scope>
    <source>
        <strain evidence="1">1370</strain>
    </source>
</reference>
<dbReference type="Proteomes" id="UP000823960">
    <property type="component" value="Unassembled WGS sequence"/>
</dbReference>
<organism evidence="1 2">
    <name type="scientific">Candidatus Faeciplasma avium</name>
    <dbReference type="NCBI Taxonomy" id="2840798"/>
    <lineage>
        <taxon>Bacteria</taxon>
        <taxon>Bacillati</taxon>
        <taxon>Bacillota</taxon>
        <taxon>Clostridia</taxon>
        <taxon>Eubacteriales</taxon>
        <taxon>Oscillospiraceae</taxon>
        <taxon>Oscillospiraceae incertae sedis</taxon>
        <taxon>Candidatus Faeciplasma</taxon>
    </lineage>
</organism>
<dbReference type="AlphaFoldDB" id="A0A9D1T435"/>
<dbReference type="Gene3D" id="3.40.50.720">
    <property type="entry name" value="NAD(P)-binding Rossmann-like Domain"/>
    <property type="match status" value="1"/>
</dbReference>
<dbReference type="EMBL" id="DVOL01000045">
    <property type="protein sequence ID" value="HIV10736.1"/>
    <property type="molecule type" value="Genomic_DNA"/>
</dbReference>
<protein>
    <submittedName>
        <fullName evidence="1">Uncharacterized protein</fullName>
    </submittedName>
</protein>
<sequence length="71" mass="7935">MRIVIIGLGTTGRTVLKSIANEGHSISIIEEHFSEGDDFANIYHSLLMFVRSLLMFVAEQERKNIALRTGS</sequence>
<accession>A0A9D1T435</accession>
<proteinExistence type="predicted"/>
<evidence type="ECO:0000313" key="2">
    <source>
        <dbReference type="Proteomes" id="UP000823960"/>
    </source>
</evidence>
<evidence type="ECO:0000313" key="1">
    <source>
        <dbReference type="EMBL" id="HIV10736.1"/>
    </source>
</evidence>
<comment type="caution">
    <text evidence="1">The sequence shown here is derived from an EMBL/GenBank/DDBJ whole genome shotgun (WGS) entry which is preliminary data.</text>
</comment>
<gene>
    <name evidence="1" type="ORF">IAD28_03450</name>
</gene>